<feature type="domain" description="Ribonuclease R winged-helix" evidence="1">
    <location>
        <begin position="23"/>
        <end position="70"/>
    </location>
</feature>
<name>A0A2X5NUI1_9GAMM</name>
<dbReference type="Proteomes" id="UP000248758">
    <property type="component" value="Chromosome 1"/>
</dbReference>
<sequence>MSQDPFQQREAEKYENPIPSREFILAHLEKREKPARRDELAQELNITSEEQTEALRRRLRAMERDGQLVFTAASAMPYRSGWICCAEKLSATVMAMAF</sequence>
<evidence type="ECO:0000259" key="1">
    <source>
        <dbReference type="Pfam" id="PF08461"/>
    </source>
</evidence>
<dbReference type="EC" id="3.1.13.1" evidence="2"/>
<dbReference type="InterPro" id="IPR013668">
    <property type="entry name" value="RNase_R_HTH_12"/>
</dbReference>
<protein>
    <submittedName>
        <fullName evidence="2">Ribonuclease R</fullName>
        <ecNumber evidence="2">3.1.13.1</ecNumber>
    </submittedName>
</protein>
<dbReference type="AlphaFoldDB" id="A0A2X5NUI1"/>
<keyword evidence="2" id="KW-0378">Hydrolase</keyword>
<dbReference type="GO" id="GO:0008859">
    <property type="term" value="F:exoribonuclease II activity"/>
    <property type="evidence" value="ECO:0007669"/>
    <property type="project" value="UniProtKB-EC"/>
</dbReference>
<reference evidence="2 3" key="1">
    <citation type="submission" date="2018-06" db="EMBL/GenBank/DDBJ databases">
        <authorList>
            <consortium name="Pathogen Informatics"/>
            <person name="Doyle S."/>
        </authorList>
    </citation>
    <scope>NUCLEOTIDE SEQUENCE [LARGE SCALE GENOMIC DNA]</scope>
    <source>
        <strain evidence="2 3">NCTC11468</strain>
    </source>
</reference>
<gene>
    <name evidence="2" type="primary">rnr_2</name>
    <name evidence="2" type="ORF">NCTC11468_03267</name>
</gene>
<dbReference type="KEGG" id="tpty:NCTC11468_03267"/>
<proteinExistence type="predicted"/>
<organism evidence="2 3">
    <name type="scientific">Tatumella ptyseos</name>
    <dbReference type="NCBI Taxonomy" id="82987"/>
    <lineage>
        <taxon>Bacteria</taxon>
        <taxon>Pseudomonadati</taxon>
        <taxon>Pseudomonadota</taxon>
        <taxon>Gammaproteobacteria</taxon>
        <taxon>Enterobacterales</taxon>
        <taxon>Erwiniaceae</taxon>
        <taxon>Tatumella</taxon>
    </lineage>
</organism>
<dbReference type="Pfam" id="PF08461">
    <property type="entry name" value="WHD_RNase_R"/>
    <property type="match status" value="1"/>
</dbReference>
<dbReference type="EMBL" id="LS483499">
    <property type="protein sequence ID" value="SQK76876.1"/>
    <property type="molecule type" value="Genomic_DNA"/>
</dbReference>
<evidence type="ECO:0000313" key="2">
    <source>
        <dbReference type="EMBL" id="SQK76876.1"/>
    </source>
</evidence>
<evidence type="ECO:0000313" key="3">
    <source>
        <dbReference type="Proteomes" id="UP000248758"/>
    </source>
</evidence>
<accession>A0A2X5NUI1</accession>